<evidence type="ECO:0000256" key="4">
    <source>
        <dbReference type="ARBA" id="ARBA00022832"/>
    </source>
</evidence>
<dbReference type="NCBIfam" id="NF004517">
    <property type="entry name" value="PRK05862.1"/>
    <property type="match status" value="1"/>
</dbReference>
<keyword evidence="5" id="KW-0443">Lipid metabolism</keyword>
<evidence type="ECO:0000313" key="11">
    <source>
        <dbReference type="EMBL" id="MBB4133900.1"/>
    </source>
</evidence>
<dbReference type="Pfam" id="PF00378">
    <property type="entry name" value="ECH_1"/>
    <property type="match status" value="1"/>
</dbReference>
<dbReference type="PANTHER" id="PTHR11941">
    <property type="entry name" value="ENOYL-COA HYDRATASE-RELATED"/>
    <property type="match status" value="1"/>
</dbReference>
<dbReference type="CDD" id="cd06558">
    <property type="entry name" value="crotonase-like"/>
    <property type="match status" value="1"/>
</dbReference>
<keyword evidence="12" id="KW-1185">Reference proteome</keyword>
<evidence type="ECO:0000256" key="10">
    <source>
        <dbReference type="RuleBase" id="RU003707"/>
    </source>
</evidence>
<sequence>MSDTYATITVETQGRVGVITLNRPKALNALNTELMTEVVGAAKGFDASPEIGAIVITGSDRAFAAGADIKEMSSKSFADVQSERFFGDWDALAALNTPTIAAVNGFALGGGCELAMLCDIIIAGDSAKFGQPEINLGVIPGIGGSQRLTRAVGKAKAMDMILTGRQMKADEADRLGLVSRVVPADQTLSTALEVAATIAGKSAIASSLAKEAVNRAFESGLTEGVRTERSLFYSTFASDDQTEGMAAFVEKREPNFQHR</sequence>
<evidence type="ECO:0000256" key="5">
    <source>
        <dbReference type="ARBA" id="ARBA00023098"/>
    </source>
</evidence>
<comment type="similarity">
    <text evidence="2 10">Belongs to the enoyl-CoA hydratase/isomerase family.</text>
</comment>
<dbReference type="PROSITE" id="PS00166">
    <property type="entry name" value="ENOYL_COA_HYDRATASE"/>
    <property type="match status" value="1"/>
</dbReference>
<protein>
    <recommendedName>
        <fullName evidence="9">Probable enoyl-CoA hydratase echA8</fullName>
        <ecNumber evidence="3">4.2.1.17</ecNumber>
    </recommendedName>
</protein>
<evidence type="ECO:0000256" key="6">
    <source>
        <dbReference type="ARBA" id="ARBA00023239"/>
    </source>
</evidence>
<reference evidence="11 12" key="1">
    <citation type="submission" date="2020-08" db="EMBL/GenBank/DDBJ databases">
        <title>Sequencing the genomes of 1000 actinobacteria strains.</title>
        <authorList>
            <person name="Klenk H.-P."/>
        </authorList>
    </citation>
    <scope>NUCLEOTIDE SEQUENCE [LARGE SCALE GENOMIC DNA]</scope>
    <source>
        <strain evidence="11 12">DSM 45298</strain>
    </source>
</reference>
<dbReference type="GO" id="GO:0004300">
    <property type="term" value="F:enoyl-CoA hydratase activity"/>
    <property type="evidence" value="ECO:0007669"/>
    <property type="project" value="UniProtKB-EC"/>
</dbReference>
<dbReference type="AlphaFoldDB" id="A0A840F0L4"/>
<dbReference type="Proteomes" id="UP000551501">
    <property type="component" value="Unassembled WGS sequence"/>
</dbReference>
<accession>A0A840F0L4</accession>
<comment type="function">
    <text evidence="1">Could possibly oxidize fatty acids using specific components.</text>
</comment>
<comment type="catalytic activity">
    <reaction evidence="7">
        <text>a (3S)-3-hydroxyacyl-CoA = a (2E)-enoyl-CoA + H2O</text>
        <dbReference type="Rhea" id="RHEA:16105"/>
        <dbReference type="ChEBI" id="CHEBI:15377"/>
        <dbReference type="ChEBI" id="CHEBI:57318"/>
        <dbReference type="ChEBI" id="CHEBI:58856"/>
        <dbReference type="EC" id="4.2.1.17"/>
    </reaction>
</comment>
<keyword evidence="4" id="KW-0276">Fatty acid metabolism</keyword>
<comment type="catalytic activity">
    <reaction evidence="8">
        <text>a 4-saturated-(3S)-3-hydroxyacyl-CoA = a (3E)-enoyl-CoA + H2O</text>
        <dbReference type="Rhea" id="RHEA:20724"/>
        <dbReference type="ChEBI" id="CHEBI:15377"/>
        <dbReference type="ChEBI" id="CHEBI:58521"/>
        <dbReference type="ChEBI" id="CHEBI:137480"/>
        <dbReference type="EC" id="4.2.1.17"/>
    </reaction>
</comment>
<evidence type="ECO:0000313" key="12">
    <source>
        <dbReference type="Proteomes" id="UP000551501"/>
    </source>
</evidence>
<dbReference type="SUPFAM" id="SSF52096">
    <property type="entry name" value="ClpP/crotonase"/>
    <property type="match status" value="1"/>
</dbReference>
<dbReference type="GO" id="GO:0006635">
    <property type="term" value="P:fatty acid beta-oxidation"/>
    <property type="evidence" value="ECO:0007669"/>
    <property type="project" value="TreeGrafter"/>
</dbReference>
<evidence type="ECO:0000256" key="8">
    <source>
        <dbReference type="ARBA" id="ARBA00023717"/>
    </source>
</evidence>
<organism evidence="11 12">
    <name type="scientific">Gordonia humi</name>
    <dbReference type="NCBI Taxonomy" id="686429"/>
    <lineage>
        <taxon>Bacteria</taxon>
        <taxon>Bacillati</taxon>
        <taxon>Actinomycetota</taxon>
        <taxon>Actinomycetes</taxon>
        <taxon>Mycobacteriales</taxon>
        <taxon>Gordoniaceae</taxon>
        <taxon>Gordonia</taxon>
    </lineage>
</organism>
<dbReference type="RefSeq" id="WP_183369049.1">
    <property type="nucleotide sequence ID" value="NZ_BAABHL010000021.1"/>
</dbReference>
<dbReference type="PANTHER" id="PTHR11941:SF54">
    <property type="entry name" value="ENOYL-COA HYDRATASE, MITOCHONDRIAL"/>
    <property type="match status" value="1"/>
</dbReference>
<evidence type="ECO:0000256" key="2">
    <source>
        <dbReference type="ARBA" id="ARBA00005254"/>
    </source>
</evidence>
<dbReference type="Gene3D" id="3.90.226.10">
    <property type="entry name" value="2-enoyl-CoA Hydratase, Chain A, domain 1"/>
    <property type="match status" value="1"/>
</dbReference>
<dbReference type="InterPro" id="IPR014748">
    <property type="entry name" value="Enoyl-CoA_hydra_C"/>
</dbReference>
<evidence type="ECO:0000256" key="9">
    <source>
        <dbReference type="ARBA" id="ARBA00068643"/>
    </source>
</evidence>
<dbReference type="FunFam" id="3.90.226.10:FF:000019">
    <property type="entry name" value="Enoyl-CoA hydratase, mitochondrial"/>
    <property type="match status" value="1"/>
</dbReference>
<dbReference type="InterPro" id="IPR029045">
    <property type="entry name" value="ClpP/crotonase-like_dom_sf"/>
</dbReference>
<evidence type="ECO:0000256" key="1">
    <source>
        <dbReference type="ARBA" id="ARBA00002994"/>
    </source>
</evidence>
<name>A0A840F0L4_9ACTN</name>
<keyword evidence="6 11" id="KW-0456">Lyase</keyword>
<comment type="caution">
    <text evidence="11">The sequence shown here is derived from an EMBL/GenBank/DDBJ whole genome shotgun (WGS) entry which is preliminary data.</text>
</comment>
<dbReference type="InterPro" id="IPR018376">
    <property type="entry name" value="Enoyl-CoA_hyd/isom_CS"/>
</dbReference>
<evidence type="ECO:0000256" key="3">
    <source>
        <dbReference type="ARBA" id="ARBA00012076"/>
    </source>
</evidence>
<evidence type="ECO:0000256" key="7">
    <source>
        <dbReference type="ARBA" id="ARBA00023709"/>
    </source>
</evidence>
<dbReference type="InterPro" id="IPR001753">
    <property type="entry name" value="Enoyl-CoA_hydra/iso"/>
</dbReference>
<proteinExistence type="inferred from homology"/>
<dbReference type="FunFam" id="1.10.12.10:FF:000001">
    <property type="entry name" value="Probable enoyl-CoA hydratase, mitochondrial"/>
    <property type="match status" value="1"/>
</dbReference>
<dbReference type="EC" id="4.2.1.17" evidence="3"/>
<dbReference type="EMBL" id="JACIFP010000001">
    <property type="protein sequence ID" value="MBB4133900.1"/>
    <property type="molecule type" value="Genomic_DNA"/>
</dbReference>
<gene>
    <name evidence="11" type="ORF">BKA16_000452</name>
</gene>
<dbReference type="Gene3D" id="1.10.12.10">
    <property type="entry name" value="Lyase 2-enoyl-coa Hydratase, Chain A, domain 2"/>
    <property type="match status" value="1"/>
</dbReference>